<evidence type="ECO:0000256" key="1">
    <source>
        <dbReference type="ARBA" id="ARBA00004123"/>
    </source>
</evidence>
<evidence type="ECO:0000256" key="6">
    <source>
        <dbReference type="ARBA" id="ARBA00023163"/>
    </source>
</evidence>
<organism evidence="10 11">
    <name type="scientific">Fusarium longipes</name>
    <dbReference type="NCBI Taxonomy" id="694270"/>
    <lineage>
        <taxon>Eukaryota</taxon>
        <taxon>Fungi</taxon>
        <taxon>Dikarya</taxon>
        <taxon>Ascomycota</taxon>
        <taxon>Pezizomycotina</taxon>
        <taxon>Sordariomycetes</taxon>
        <taxon>Hypocreomycetidae</taxon>
        <taxon>Hypocreales</taxon>
        <taxon>Nectriaceae</taxon>
        <taxon>Fusarium</taxon>
    </lineage>
</organism>
<evidence type="ECO:0000256" key="2">
    <source>
        <dbReference type="ARBA" id="ARBA00022723"/>
    </source>
</evidence>
<keyword evidence="3" id="KW-0862">Zinc</keyword>
<dbReference type="OrthoDB" id="189997at2759"/>
<evidence type="ECO:0000313" key="11">
    <source>
        <dbReference type="Proteomes" id="UP000266234"/>
    </source>
</evidence>
<dbReference type="PANTHER" id="PTHR47782:SF12">
    <property type="entry name" value="ZN(II)2CYS6 TRANSCRIPTION FACTOR (EUROFUNG)"/>
    <property type="match status" value="1"/>
</dbReference>
<comment type="caution">
    <text evidence="10">The sequence shown here is derived from an EMBL/GenBank/DDBJ whole genome shotgun (WGS) entry which is preliminary data.</text>
</comment>
<evidence type="ECO:0000259" key="9">
    <source>
        <dbReference type="SMART" id="SM00906"/>
    </source>
</evidence>
<evidence type="ECO:0000256" key="7">
    <source>
        <dbReference type="ARBA" id="ARBA00023242"/>
    </source>
</evidence>
<comment type="subcellular location">
    <subcellularLocation>
        <location evidence="1">Nucleus</location>
    </subcellularLocation>
</comment>
<dbReference type="GO" id="GO:0000981">
    <property type="term" value="F:DNA-binding transcription factor activity, RNA polymerase II-specific"/>
    <property type="evidence" value="ECO:0007669"/>
    <property type="project" value="TreeGrafter"/>
</dbReference>
<accession>A0A395RJZ1</accession>
<keyword evidence="11" id="KW-1185">Reference proteome</keyword>
<keyword evidence="4" id="KW-0805">Transcription regulation</keyword>
<feature type="compositionally biased region" description="Low complexity" evidence="8">
    <location>
        <begin position="627"/>
        <end position="647"/>
    </location>
</feature>
<keyword evidence="5" id="KW-0238">DNA-binding</keyword>
<evidence type="ECO:0000256" key="5">
    <source>
        <dbReference type="ARBA" id="ARBA00023125"/>
    </source>
</evidence>
<dbReference type="InterPro" id="IPR021858">
    <property type="entry name" value="Fun_TF"/>
</dbReference>
<keyword evidence="7" id="KW-0539">Nucleus</keyword>
<feature type="compositionally biased region" description="Basic and acidic residues" evidence="8">
    <location>
        <begin position="721"/>
        <end position="739"/>
    </location>
</feature>
<feature type="region of interest" description="Disordered" evidence="8">
    <location>
        <begin position="617"/>
        <end position="672"/>
    </location>
</feature>
<feature type="compositionally biased region" description="Low complexity" evidence="8">
    <location>
        <begin position="80"/>
        <end position="91"/>
    </location>
</feature>
<feature type="domain" description="Xylanolytic transcriptional activator regulatory" evidence="9">
    <location>
        <begin position="914"/>
        <end position="991"/>
    </location>
</feature>
<dbReference type="InterPro" id="IPR052202">
    <property type="entry name" value="Yeast_MetPath_Reg"/>
</dbReference>
<dbReference type="Pfam" id="PF04082">
    <property type="entry name" value="Fungal_trans"/>
    <property type="match status" value="1"/>
</dbReference>
<feature type="region of interest" description="Disordered" evidence="8">
    <location>
        <begin position="1253"/>
        <end position="1287"/>
    </location>
</feature>
<dbReference type="CDD" id="cd12148">
    <property type="entry name" value="fungal_TF_MHR"/>
    <property type="match status" value="1"/>
</dbReference>
<protein>
    <submittedName>
        <fullName evidence="10">Arginine metabolism regulation ii</fullName>
    </submittedName>
</protein>
<dbReference type="PANTHER" id="PTHR47782">
    <property type="entry name" value="ZN(II)2CYS6 TRANSCRIPTION FACTOR (EUROFUNG)-RELATED"/>
    <property type="match status" value="1"/>
</dbReference>
<dbReference type="GO" id="GO:0006351">
    <property type="term" value="P:DNA-templated transcription"/>
    <property type="evidence" value="ECO:0007669"/>
    <property type="project" value="InterPro"/>
</dbReference>
<dbReference type="STRING" id="694270.A0A395RJZ1"/>
<name>A0A395RJZ1_9HYPO</name>
<keyword evidence="6" id="KW-0804">Transcription</keyword>
<evidence type="ECO:0000256" key="8">
    <source>
        <dbReference type="SAM" id="MobiDB-lite"/>
    </source>
</evidence>
<feature type="region of interest" description="Disordered" evidence="8">
    <location>
        <begin position="1"/>
        <end position="93"/>
    </location>
</feature>
<reference evidence="10 11" key="1">
    <citation type="journal article" date="2018" name="PLoS Pathog.">
        <title>Evolution of structural diversity of trichothecenes, a family of toxins produced by plant pathogenic and entomopathogenic fungi.</title>
        <authorList>
            <person name="Proctor R.H."/>
            <person name="McCormick S.P."/>
            <person name="Kim H.S."/>
            <person name="Cardoza R.E."/>
            <person name="Stanley A.M."/>
            <person name="Lindo L."/>
            <person name="Kelly A."/>
            <person name="Brown D.W."/>
            <person name="Lee T."/>
            <person name="Vaughan M.M."/>
            <person name="Alexander N.J."/>
            <person name="Busman M."/>
            <person name="Gutierrez S."/>
        </authorList>
    </citation>
    <scope>NUCLEOTIDE SEQUENCE [LARGE SCALE GENOMIC DNA]</scope>
    <source>
        <strain evidence="10 11">NRRL 20695</strain>
    </source>
</reference>
<sequence>MLSSTHSAARMNITRSRTGCAVCGSKSPPKDTPETPADVTVDDNALPPHQGQPSSMYAAYQAPPPPQQQQQQPPPPPQPQTRTHSQPQPQQSGQFVTNYYDQGLIDHLSNVIDAGCIEPQGQETLDGSMPLMQFTDDMLQLYPDQSLGQTPDNVPPDQNDDRIWSTTAMGPPQVYSQALTRVESSSQTSEPVIEMPLAQALQDHSSVLVEYYFKEVCGLMSCYDSPMNPYRTTISNMWTGSQSLYYITQSMAAACLSEVSPTFASVGHRLRDQAMICLSREAKIAELETSSLLALVMLGMSLSWHDPDSLGQAQFDVLARKVVTAEARGDPLALADKKKEFFFYNSLVYWKMLLSFVTDLDPNTRSFQPQPVPPDSLDMHEPRMPHPQTGIGIEVQELVASVGSLVRKERKRLRTRRFVSKDDIQQAQDAIIASEKLHAELCAIELPQENDIVDAGDDLTPAIHLVKIAEAYRCTGLLQLYRNFPDLLVPYAQSAHFMTGSPDSSGSYPDERAFADTWLTCLALHVLDLVKDIPTSSRSRSIQPLLFRSPVASVAASPRFRVPLNGLEVLQARKIVLSRLSAFENILAAKPIRRMLMLVKKTWACMDEEKKDTITKNMMRGEAGATSRVVLRSSSPSLSASSSSSHRLVTENNGLNNSRQDDARPSKRQKTQACLRFSSVQQSQAVASTVGVVTQDSLTRLAEIAALEERISRIERMGDRIHSTNRSDGHDNTQHHAQERSTSNNVAAPSPSLPADTWHLSRSTPAMALLAAFAASTSEQGSPNVAAGATPREYPQGDIGTMIDGATEQTLFSVYGDKVQWRYPFLRLHQLRNRHERSSDPCTLFFVTMIYSISLLIARNSVVVSPGFKQEDFYRIAVTRYLAHIFQEEDQLLHIQAYLIIAMHAVYSPSTERIITITSAAMRYCVMAQLHSAAAEPEPVDVATRIQTQLRRRVFWCAYKLDRTVGGTYHLPMSIPDSQITVKMYANIDDAELDDRCKSSFPDEVQGVARYTDVSAALHVVYCRQIQSEILNSTLHRDYNDLFDRNDRWRLRVLEKLDRWRLLWDRYSNIPSPQLASSDWINMMYSYSLSMLYIPTKTSVFHSAGTWTVKACVQACLIFRKFQKDTTATELWLGFIAQFKCGVYLLYTFFATPPQLRPVVYEHPDITEAVRVCSITLSLIAERWPQSRCIRDTFDILAREIPLFEHASARTPPAVRRVRPEAKDSLLSLLKQIEPVVVHRDTLRMIKEMATENFPSHELPPQDATMEQSIDLSSHPPVESQEASYSSPSQHMDISVDFFQPLTPSAFHMDAVDPLLGNIGDSTGAIEFPAYFDLSNYL</sequence>
<feature type="compositionally biased region" description="Polar residues" evidence="8">
    <location>
        <begin position="1"/>
        <end position="17"/>
    </location>
</feature>
<gene>
    <name evidence="10" type="ORF">FLONG3_10877</name>
</gene>
<dbReference type="Proteomes" id="UP000266234">
    <property type="component" value="Unassembled WGS sequence"/>
</dbReference>
<dbReference type="Pfam" id="PF11951">
    <property type="entry name" value="Fungal_trans_2"/>
    <property type="match status" value="1"/>
</dbReference>
<evidence type="ECO:0000256" key="4">
    <source>
        <dbReference type="ARBA" id="ARBA00023015"/>
    </source>
</evidence>
<evidence type="ECO:0000313" key="10">
    <source>
        <dbReference type="EMBL" id="RGP60411.1"/>
    </source>
</evidence>
<dbReference type="GO" id="GO:0005634">
    <property type="term" value="C:nucleus"/>
    <property type="evidence" value="ECO:0007669"/>
    <property type="project" value="UniProtKB-SubCell"/>
</dbReference>
<dbReference type="GO" id="GO:0043565">
    <property type="term" value="F:sequence-specific DNA binding"/>
    <property type="evidence" value="ECO:0007669"/>
    <property type="project" value="TreeGrafter"/>
</dbReference>
<feature type="compositionally biased region" description="Pro residues" evidence="8">
    <location>
        <begin position="62"/>
        <end position="79"/>
    </location>
</feature>
<dbReference type="GO" id="GO:0045944">
    <property type="term" value="P:positive regulation of transcription by RNA polymerase II"/>
    <property type="evidence" value="ECO:0007669"/>
    <property type="project" value="TreeGrafter"/>
</dbReference>
<dbReference type="InterPro" id="IPR007219">
    <property type="entry name" value="XnlR_reg_dom"/>
</dbReference>
<dbReference type="EMBL" id="PXOG01000341">
    <property type="protein sequence ID" value="RGP60411.1"/>
    <property type="molecule type" value="Genomic_DNA"/>
</dbReference>
<dbReference type="GO" id="GO:0008270">
    <property type="term" value="F:zinc ion binding"/>
    <property type="evidence" value="ECO:0007669"/>
    <property type="project" value="InterPro"/>
</dbReference>
<evidence type="ECO:0000256" key="3">
    <source>
        <dbReference type="ARBA" id="ARBA00022833"/>
    </source>
</evidence>
<dbReference type="SMART" id="SM00906">
    <property type="entry name" value="Fungal_trans"/>
    <property type="match status" value="1"/>
</dbReference>
<proteinExistence type="predicted"/>
<keyword evidence="2" id="KW-0479">Metal-binding</keyword>
<feature type="region of interest" description="Disordered" evidence="8">
    <location>
        <begin position="721"/>
        <end position="758"/>
    </location>
</feature>